<protein>
    <submittedName>
        <fullName evidence="1">Uncharacterized protein</fullName>
    </submittedName>
</protein>
<dbReference type="AlphaFoldDB" id="A0AA41QQ95"/>
<evidence type="ECO:0000313" key="1">
    <source>
        <dbReference type="EMBL" id="MCI0128019.1"/>
    </source>
</evidence>
<dbReference type="EMBL" id="JALAZD010000001">
    <property type="protein sequence ID" value="MCI0128019.1"/>
    <property type="molecule type" value="Genomic_DNA"/>
</dbReference>
<dbReference type="Proteomes" id="UP001156140">
    <property type="component" value="Unassembled WGS sequence"/>
</dbReference>
<reference evidence="1" key="1">
    <citation type="submission" date="2022-03" db="EMBL/GenBank/DDBJ databases">
        <title>The complete genome sequence of a Methyloterrigena soli.</title>
        <authorList>
            <person name="Zi Z."/>
        </authorList>
    </citation>
    <scope>NUCLEOTIDE SEQUENCE</scope>
    <source>
        <strain evidence="1">M48</strain>
    </source>
</reference>
<proteinExistence type="predicted"/>
<gene>
    <name evidence="1" type="ORF">ML536_14415</name>
</gene>
<accession>A0AA41QQ95</accession>
<evidence type="ECO:0000313" key="2">
    <source>
        <dbReference type="Proteomes" id="UP001156140"/>
    </source>
</evidence>
<organism evidence="1 2">
    <name type="scientific">Paradevosia shaoguanensis</name>
    <dbReference type="NCBI Taxonomy" id="1335043"/>
    <lineage>
        <taxon>Bacteria</taxon>
        <taxon>Pseudomonadati</taxon>
        <taxon>Pseudomonadota</taxon>
        <taxon>Alphaproteobacteria</taxon>
        <taxon>Hyphomicrobiales</taxon>
        <taxon>Devosiaceae</taxon>
        <taxon>Paradevosia</taxon>
    </lineage>
</organism>
<dbReference type="RefSeq" id="WP_281736288.1">
    <property type="nucleotide sequence ID" value="NZ_JAKETQ010000001.1"/>
</dbReference>
<keyword evidence="2" id="KW-1185">Reference proteome</keyword>
<comment type="caution">
    <text evidence="1">The sequence shown here is derived from an EMBL/GenBank/DDBJ whole genome shotgun (WGS) entry which is preliminary data.</text>
</comment>
<sequence length="131" mass="14709">MPATFTNAYFARIIAARSQLSRLSTWAHGLPPEQILGATDLVTVNDVMRLARKVVSRELSAAFVRMLPRDQPVTVAAANLAVQQAKAAIEALSRRHGHFDRDVQEWLLPGERVYLEKRDGDEDEDGTVLWR</sequence>
<name>A0AA41QQ95_9HYPH</name>